<dbReference type="EMBL" id="OX459946">
    <property type="protein sequence ID" value="CAI9153653.1"/>
    <property type="molecule type" value="Genomic_DNA"/>
</dbReference>
<evidence type="ECO:0000256" key="1">
    <source>
        <dbReference type="SAM" id="MobiDB-lite"/>
    </source>
</evidence>
<sequence length="224" mass="23727">MDGDPGPRGSVTSLCSGVEQSRPGGEPDHVHKGPRGQEDGPASFLEARGRCPPGGPDRTRLRRKKKPEEMPAREETAGGEKTEEGPDSPPALAERMRPPPHPVGALPGAPSAGLPPHSTRSPPPREAGLPARSITPPTRRQVRGGPGSRQTRLPKPGSRMPLVPASETLGDARETVPTRTTATPQAWSVTLCSVPVTHELSLASASLDYIHLEILVASRRLEQP</sequence>
<feature type="compositionally biased region" description="Low complexity" evidence="1">
    <location>
        <begin position="103"/>
        <end position="116"/>
    </location>
</feature>
<proteinExistence type="predicted"/>
<feature type="compositionally biased region" description="Basic and acidic residues" evidence="1">
    <location>
        <begin position="66"/>
        <end position="84"/>
    </location>
</feature>
<name>A0ABN8XW93_RANTA</name>
<evidence type="ECO:0000313" key="3">
    <source>
        <dbReference type="Proteomes" id="UP001176941"/>
    </source>
</evidence>
<protein>
    <submittedName>
        <fullName evidence="2">Uncharacterized protein</fullName>
    </submittedName>
</protein>
<gene>
    <name evidence="2" type="ORF">MRATA1EN1_LOCUS2615</name>
</gene>
<keyword evidence="3" id="KW-1185">Reference proteome</keyword>
<evidence type="ECO:0000313" key="2">
    <source>
        <dbReference type="EMBL" id="CAI9153653.1"/>
    </source>
</evidence>
<organism evidence="2 3">
    <name type="scientific">Rangifer tarandus platyrhynchus</name>
    <name type="common">Svalbard reindeer</name>
    <dbReference type="NCBI Taxonomy" id="3082113"/>
    <lineage>
        <taxon>Eukaryota</taxon>
        <taxon>Metazoa</taxon>
        <taxon>Chordata</taxon>
        <taxon>Craniata</taxon>
        <taxon>Vertebrata</taxon>
        <taxon>Euteleostomi</taxon>
        <taxon>Mammalia</taxon>
        <taxon>Eutheria</taxon>
        <taxon>Laurasiatheria</taxon>
        <taxon>Artiodactyla</taxon>
        <taxon>Ruminantia</taxon>
        <taxon>Pecora</taxon>
        <taxon>Cervidae</taxon>
        <taxon>Odocoileinae</taxon>
        <taxon>Rangifer</taxon>
    </lineage>
</organism>
<feature type="compositionally biased region" description="Polar residues" evidence="1">
    <location>
        <begin position="10"/>
        <end position="19"/>
    </location>
</feature>
<feature type="compositionally biased region" description="Basic and acidic residues" evidence="1">
    <location>
        <begin position="25"/>
        <end position="38"/>
    </location>
</feature>
<accession>A0ABN8XW93</accession>
<feature type="region of interest" description="Disordered" evidence="1">
    <location>
        <begin position="1"/>
        <end position="164"/>
    </location>
</feature>
<reference evidence="2" key="1">
    <citation type="submission" date="2023-04" db="EMBL/GenBank/DDBJ databases">
        <authorList>
            <consortium name="ELIXIR-Norway"/>
        </authorList>
    </citation>
    <scope>NUCLEOTIDE SEQUENCE [LARGE SCALE GENOMIC DNA]</scope>
</reference>
<dbReference type="Proteomes" id="UP001176941">
    <property type="component" value="Chromosome 10"/>
</dbReference>